<dbReference type="GO" id="GO:0000160">
    <property type="term" value="P:phosphorelay signal transduction system"/>
    <property type="evidence" value="ECO:0007669"/>
    <property type="project" value="UniProtKB-KW"/>
</dbReference>
<evidence type="ECO:0000256" key="2">
    <source>
        <dbReference type="PROSITE-ProRule" id="PRU00110"/>
    </source>
</evidence>
<protein>
    <submittedName>
        <fullName evidence="5">Hpt protein</fullName>
    </submittedName>
</protein>
<evidence type="ECO:0000256" key="3">
    <source>
        <dbReference type="SAM" id="MobiDB-lite"/>
    </source>
</evidence>
<comment type="caution">
    <text evidence="5">The sequence shown here is derived from an EMBL/GenBank/DDBJ whole genome shotgun (WGS) entry which is preliminary data.</text>
</comment>
<sequence>MTNPPATKTPIKPTVRTGKKGGLDEASIDTFADHEVVTPKRNLKSFSKKAKIKVDEFGFDMEAIERAEAALAELSSEFDDWMAKEVERLTKARDAIAASGLDAATRSAVYTAAHDLKGEAATFGYPLAGRVAESLCALLDGIADDTRLPVALVLQHVDAIRAIVRENAKGTDHPVAVTLSERLGEATTELLVAVNGAPSIVP</sequence>
<name>A0A2T4YXB5_9HYPH</name>
<dbReference type="SUPFAM" id="SSF47226">
    <property type="entry name" value="Histidine-containing phosphotransfer domain, HPT domain"/>
    <property type="match status" value="1"/>
</dbReference>
<dbReference type="Gene3D" id="1.20.120.160">
    <property type="entry name" value="HPT domain"/>
    <property type="match status" value="1"/>
</dbReference>
<feature type="modified residue" description="Phosphohistidine" evidence="2">
    <location>
        <position position="114"/>
    </location>
</feature>
<organism evidence="5 6">
    <name type="scientific">Phreatobacter oligotrophus</name>
    <dbReference type="NCBI Taxonomy" id="1122261"/>
    <lineage>
        <taxon>Bacteria</taxon>
        <taxon>Pseudomonadati</taxon>
        <taxon>Pseudomonadota</taxon>
        <taxon>Alphaproteobacteria</taxon>
        <taxon>Hyphomicrobiales</taxon>
        <taxon>Phreatobacteraceae</taxon>
        <taxon>Phreatobacter</taxon>
    </lineage>
</organism>
<dbReference type="Proteomes" id="UP000241808">
    <property type="component" value="Unassembled WGS sequence"/>
</dbReference>
<evidence type="ECO:0000259" key="4">
    <source>
        <dbReference type="PROSITE" id="PS50894"/>
    </source>
</evidence>
<dbReference type="Pfam" id="PF01627">
    <property type="entry name" value="Hpt"/>
    <property type="match status" value="1"/>
</dbReference>
<keyword evidence="1" id="KW-0902">Two-component regulatory system</keyword>
<dbReference type="RefSeq" id="WP_108179331.1">
    <property type="nucleotide sequence ID" value="NZ_JAIESU010000053.1"/>
</dbReference>
<dbReference type="InterPro" id="IPR036641">
    <property type="entry name" value="HPT_dom_sf"/>
</dbReference>
<dbReference type="EMBL" id="PZZL01000013">
    <property type="protein sequence ID" value="PTM50636.1"/>
    <property type="molecule type" value="Genomic_DNA"/>
</dbReference>
<feature type="domain" description="HPt" evidence="4">
    <location>
        <begin position="67"/>
        <end position="167"/>
    </location>
</feature>
<evidence type="ECO:0000313" key="5">
    <source>
        <dbReference type="EMBL" id="PTM50636.1"/>
    </source>
</evidence>
<dbReference type="GO" id="GO:0004672">
    <property type="term" value="F:protein kinase activity"/>
    <property type="evidence" value="ECO:0007669"/>
    <property type="project" value="UniProtKB-ARBA"/>
</dbReference>
<evidence type="ECO:0000313" key="6">
    <source>
        <dbReference type="Proteomes" id="UP000241808"/>
    </source>
</evidence>
<dbReference type="PROSITE" id="PS50894">
    <property type="entry name" value="HPT"/>
    <property type="match status" value="1"/>
</dbReference>
<reference evidence="5 6" key="1">
    <citation type="submission" date="2018-04" db="EMBL/GenBank/DDBJ databases">
        <title>Genomic Encyclopedia of Archaeal and Bacterial Type Strains, Phase II (KMG-II): from individual species to whole genera.</title>
        <authorList>
            <person name="Goeker M."/>
        </authorList>
    </citation>
    <scope>NUCLEOTIDE SEQUENCE [LARGE SCALE GENOMIC DNA]</scope>
    <source>
        <strain evidence="5 6">DSM 25521</strain>
    </source>
</reference>
<proteinExistence type="predicted"/>
<keyword evidence="6" id="KW-1185">Reference proteome</keyword>
<accession>A0A2T4YXB5</accession>
<dbReference type="AlphaFoldDB" id="A0A2T4YXB5"/>
<dbReference type="OrthoDB" id="9786548at2"/>
<keyword evidence="2" id="KW-0597">Phosphoprotein</keyword>
<feature type="region of interest" description="Disordered" evidence="3">
    <location>
        <begin position="1"/>
        <end position="23"/>
    </location>
</feature>
<evidence type="ECO:0000256" key="1">
    <source>
        <dbReference type="ARBA" id="ARBA00023012"/>
    </source>
</evidence>
<dbReference type="InterPro" id="IPR008207">
    <property type="entry name" value="Sig_transdc_His_kin_Hpt_dom"/>
</dbReference>
<gene>
    <name evidence="5" type="ORF">C8P69_11320</name>
</gene>